<comment type="caution">
    <text evidence="2">The sequence shown here is derived from an EMBL/GenBank/DDBJ whole genome shotgun (WGS) entry which is preliminary data.</text>
</comment>
<dbReference type="OrthoDB" id="2684236at2759"/>
<dbReference type="EMBL" id="LAEV01001594">
    <property type="protein sequence ID" value="KKA27752.1"/>
    <property type="molecule type" value="Genomic_DNA"/>
</dbReference>
<dbReference type="PANTHER" id="PTHR34365">
    <property type="entry name" value="ENOLASE (DUF1399)"/>
    <property type="match status" value="1"/>
</dbReference>
<reference evidence="2 3" key="1">
    <citation type="submission" date="2015-03" db="EMBL/GenBank/DDBJ databases">
        <authorList>
            <person name="Radwan O."/>
            <person name="Al-Naeli F.A."/>
            <person name="Rendon G.A."/>
            <person name="Fields C."/>
        </authorList>
    </citation>
    <scope>NUCLEOTIDE SEQUENCE [LARGE SCALE GENOMIC DNA]</scope>
    <source>
        <strain evidence="2">CR-DP1</strain>
    </source>
</reference>
<feature type="region of interest" description="Disordered" evidence="1">
    <location>
        <begin position="1"/>
        <end position="57"/>
    </location>
</feature>
<proteinExistence type="predicted"/>
<feature type="region of interest" description="Disordered" evidence="1">
    <location>
        <begin position="96"/>
        <end position="116"/>
    </location>
</feature>
<protein>
    <submittedName>
        <fullName evidence="2">Uncharacterized protein</fullName>
    </submittedName>
</protein>
<evidence type="ECO:0000313" key="3">
    <source>
        <dbReference type="Proteomes" id="UP000033483"/>
    </source>
</evidence>
<dbReference type="AlphaFoldDB" id="A0A0F4ZB39"/>
<evidence type="ECO:0000256" key="1">
    <source>
        <dbReference type="SAM" id="MobiDB-lite"/>
    </source>
</evidence>
<accession>A0A0F4ZB39</accession>
<dbReference type="InterPro" id="IPR009836">
    <property type="entry name" value="GRDP-like"/>
</dbReference>
<evidence type="ECO:0000313" key="2">
    <source>
        <dbReference type="EMBL" id="KKA27752.1"/>
    </source>
</evidence>
<dbReference type="Pfam" id="PF07173">
    <property type="entry name" value="GRDP-like"/>
    <property type="match status" value="1"/>
</dbReference>
<sequence>MAFPHSQWVEETNSPGENPPPYSVTNIVPPDKATSFSNPPNPSAQAIPLKLTNEPGPPTEDRCIAHLRFLHAIMELREEIGYTDGLWGIYDTPPDKSSTATDGATSQAPNPAAGSKLLEDDIEKHKATLSKLREKRWAIYVARAVERYAAWWEAFPKNILTRDKMQGSAGNSPDYGLFAHQTDKLEWKAEHMPPLDVLMVWHTHMLNPRDYLEDCLRVGHRGLWLAGFPWALVSAAINTDFTYSASPAAMEHFQTTTKHEWDNVDDSPYQKIRCPIPGCNKQIYIAWTTCTNGLSKRLEDFETLTEAGYGDNGLHVFCGSCHTAITREMLCVSKFMDDASNLAIHNRPMPGSILHLMTGTPEWEHHADVASTARDFPNIATLAIFDKDTDALLCSPSPVTMQNVKQLFDTNFKSRSVQQKLKQKQITGKWYRLRAKHFRKMMSRYYDNNSPFALNLVGALMRQGVFAGKMQSMDWLHSPTVRPTMGRLIQKYHRFMSLMDEVPDFLLVPTLDIDLAWHTAQLSPSYYYHSTVGPHKRLLDHDDKVDETKLSDSFQKTSRLYQERFKEVYSECTCWYCEATRADAVSTVASKLSLSKQERVAEKWWSSGAATECPHDKSAHISSHSAVCLTPKKDHIYRIYDSRLEKQYLKAQRRAAKQGRKLPPRGTYYDHWGTSYYMYAPYAFPIYYHPGLYPCSDVNTANTSDASCVTGTCGGGIAAGQQVLVEVAGEAVVVEAAVAVEAEEVVEAEEEAVEE</sequence>
<feature type="compositionally biased region" description="Polar residues" evidence="1">
    <location>
        <begin position="96"/>
        <end position="109"/>
    </location>
</feature>
<feature type="non-terminal residue" evidence="2">
    <location>
        <position position="755"/>
    </location>
</feature>
<organism evidence="2 3">
    <name type="scientific">Thielaviopsis punctulata</name>
    <dbReference type="NCBI Taxonomy" id="72032"/>
    <lineage>
        <taxon>Eukaryota</taxon>
        <taxon>Fungi</taxon>
        <taxon>Dikarya</taxon>
        <taxon>Ascomycota</taxon>
        <taxon>Pezizomycotina</taxon>
        <taxon>Sordariomycetes</taxon>
        <taxon>Hypocreomycetidae</taxon>
        <taxon>Microascales</taxon>
        <taxon>Ceratocystidaceae</taxon>
        <taxon>Thielaviopsis</taxon>
    </lineage>
</organism>
<dbReference type="Proteomes" id="UP000033483">
    <property type="component" value="Unassembled WGS sequence"/>
</dbReference>
<keyword evidence="3" id="KW-1185">Reference proteome</keyword>
<name>A0A0F4ZB39_9PEZI</name>
<gene>
    <name evidence="2" type="ORF">TD95_001283</name>
</gene>
<dbReference type="PANTHER" id="PTHR34365:SF7">
    <property type="entry name" value="GLYCINE-RICH DOMAIN-CONTAINING PROTEIN 1"/>
    <property type="match status" value="1"/>
</dbReference>